<evidence type="ECO:0000256" key="6">
    <source>
        <dbReference type="SAM" id="Phobius"/>
    </source>
</evidence>
<dbReference type="Pfam" id="PF10292">
    <property type="entry name" value="7TM_GPCR_Srab"/>
    <property type="match status" value="1"/>
</dbReference>
<sequence>MDIEHFVYENKTEHACAMAQKILANPWFLAQHASIIFLDIIGLILMALFFLLLFRNRRLRALHPNIRALFLNITFLIAFRTTWTLMRSASNIYLHVRARTPCDYMVTFSYCLFETGVTRMAYYPIVVNFAVITVERIYASVRYHHYEHRNLLACRIIAFVIIYLPMFYNIAVYIKAAIEIRHSNTRYVAYCSSVVTDAIIPENPDFSSGVAIFMAVTVFLTLVAFIGMRFYNWKLRGLIKTHKRRHTLTARFQVEENYLTTEFVIPIAFTFAILNLVPSVSFYFKNNITSSFDDEQLAFAIYKELTSLWVPIFSVAFPVIAIYKGQKHFHMLRDLFKRNMTTSVQAITPVGLAGFKNSGDDYFVVFNNMWKSAPKK</sequence>
<dbReference type="EMBL" id="JAUCMV010000005">
    <property type="protein sequence ID" value="KAK0394984.1"/>
    <property type="molecule type" value="Genomic_DNA"/>
</dbReference>
<evidence type="ECO:0000256" key="1">
    <source>
        <dbReference type="ARBA" id="ARBA00004141"/>
    </source>
</evidence>
<protein>
    <recommendedName>
        <fullName evidence="9">G-protein coupled receptors family 1 profile domain-containing protein</fullName>
    </recommendedName>
</protein>
<evidence type="ECO:0000256" key="4">
    <source>
        <dbReference type="ARBA" id="ARBA00023136"/>
    </source>
</evidence>
<comment type="subcellular location">
    <subcellularLocation>
        <location evidence="1">Membrane</location>
        <topology evidence="1">Multi-pass membrane protein</topology>
    </subcellularLocation>
</comment>
<feature type="transmembrane region" description="Helical" evidence="6">
    <location>
        <begin position="66"/>
        <end position="86"/>
    </location>
</feature>
<dbReference type="PANTHER" id="PTHR31357">
    <property type="entry name" value="SERPENTINE RECEPTOR CLASS ALPHA-10"/>
    <property type="match status" value="1"/>
</dbReference>
<feature type="transmembrane region" description="Helical" evidence="6">
    <location>
        <begin position="304"/>
        <end position="323"/>
    </location>
</feature>
<dbReference type="Proteomes" id="UP001175271">
    <property type="component" value="Unassembled WGS sequence"/>
</dbReference>
<evidence type="ECO:0000256" key="3">
    <source>
        <dbReference type="ARBA" id="ARBA00022989"/>
    </source>
</evidence>
<organism evidence="7 8">
    <name type="scientific">Steinernema hermaphroditum</name>
    <dbReference type="NCBI Taxonomy" id="289476"/>
    <lineage>
        <taxon>Eukaryota</taxon>
        <taxon>Metazoa</taxon>
        <taxon>Ecdysozoa</taxon>
        <taxon>Nematoda</taxon>
        <taxon>Chromadorea</taxon>
        <taxon>Rhabditida</taxon>
        <taxon>Tylenchina</taxon>
        <taxon>Panagrolaimomorpha</taxon>
        <taxon>Strongyloidoidea</taxon>
        <taxon>Steinernematidae</taxon>
        <taxon>Steinernema</taxon>
    </lineage>
</organism>
<feature type="transmembrane region" description="Helical" evidence="6">
    <location>
        <begin position="210"/>
        <end position="231"/>
    </location>
</feature>
<accession>A0AA39LFD0</accession>
<comment type="similarity">
    <text evidence="5">Belongs to the nematode receptor-like protein sra family.</text>
</comment>
<feature type="transmembrane region" description="Helical" evidence="6">
    <location>
        <begin position="120"/>
        <end position="139"/>
    </location>
</feature>
<dbReference type="PANTHER" id="PTHR31357:SF5">
    <property type="entry name" value="SERPENTINE RECEPTOR CLASS ALPHA-1-RELATED"/>
    <property type="match status" value="1"/>
</dbReference>
<name>A0AA39LFD0_9BILA</name>
<dbReference type="AlphaFoldDB" id="A0AA39LFD0"/>
<dbReference type="InterPro" id="IPR019408">
    <property type="entry name" value="7TM_GPCR_serpentine_rcpt_Srab"/>
</dbReference>
<proteinExistence type="inferred from homology"/>
<feature type="transmembrane region" description="Helical" evidence="6">
    <location>
        <begin position="33"/>
        <end position="54"/>
    </location>
</feature>
<keyword evidence="3 6" id="KW-1133">Transmembrane helix</keyword>
<dbReference type="GO" id="GO:0004984">
    <property type="term" value="F:olfactory receptor activity"/>
    <property type="evidence" value="ECO:0007669"/>
    <property type="project" value="TreeGrafter"/>
</dbReference>
<evidence type="ECO:0000256" key="5">
    <source>
        <dbReference type="ARBA" id="ARBA00037994"/>
    </source>
</evidence>
<reference evidence="7" key="1">
    <citation type="submission" date="2023-06" db="EMBL/GenBank/DDBJ databases">
        <title>Genomic analysis of the entomopathogenic nematode Steinernema hermaphroditum.</title>
        <authorList>
            <person name="Schwarz E.M."/>
            <person name="Heppert J.K."/>
            <person name="Baniya A."/>
            <person name="Schwartz H.T."/>
            <person name="Tan C.-H."/>
            <person name="Antoshechkin I."/>
            <person name="Sternberg P.W."/>
            <person name="Goodrich-Blair H."/>
            <person name="Dillman A.R."/>
        </authorList>
    </citation>
    <scope>NUCLEOTIDE SEQUENCE</scope>
    <source>
        <strain evidence="7">PS9179</strain>
        <tissue evidence="7">Whole animal</tissue>
    </source>
</reference>
<evidence type="ECO:0000313" key="8">
    <source>
        <dbReference type="Proteomes" id="UP001175271"/>
    </source>
</evidence>
<gene>
    <name evidence="7" type="ORF">QR680_001044</name>
</gene>
<dbReference type="GO" id="GO:0016020">
    <property type="term" value="C:membrane"/>
    <property type="evidence" value="ECO:0007669"/>
    <property type="project" value="UniProtKB-SubCell"/>
</dbReference>
<evidence type="ECO:0000256" key="2">
    <source>
        <dbReference type="ARBA" id="ARBA00022692"/>
    </source>
</evidence>
<dbReference type="InterPro" id="IPR051080">
    <property type="entry name" value="Nematode_rcpt-like_serp_alpha"/>
</dbReference>
<feature type="transmembrane region" description="Helical" evidence="6">
    <location>
        <begin position="263"/>
        <end position="284"/>
    </location>
</feature>
<keyword evidence="4 6" id="KW-0472">Membrane</keyword>
<comment type="caution">
    <text evidence="7">The sequence shown here is derived from an EMBL/GenBank/DDBJ whole genome shotgun (WGS) entry which is preliminary data.</text>
</comment>
<evidence type="ECO:0000313" key="7">
    <source>
        <dbReference type="EMBL" id="KAK0394984.1"/>
    </source>
</evidence>
<keyword evidence="2 6" id="KW-0812">Transmembrane</keyword>
<feature type="transmembrane region" description="Helical" evidence="6">
    <location>
        <begin position="151"/>
        <end position="174"/>
    </location>
</feature>
<keyword evidence="8" id="KW-1185">Reference proteome</keyword>
<evidence type="ECO:0008006" key="9">
    <source>
        <dbReference type="Google" id="ProtNLM"/>
    </source>
</evidence>